<dbReference type="SUPFAM" id="SSF46785">
    <property type="entry name" value="Winged helix' DNA-binding domain"/>
    <property type="match status" value="1"/>
</dbReference>
<reference evidence="8" key="1">
    <citation type="journal article" date="2013" name="Science">
        <title>Gene transfer from bacteria and archaea facilitated evolution of an extremophilic eukaryote.</title>
        <authorList>
            <person name="Schonknecht G."/>
            <person name="Chen W.H."/>
            <person name="Ternes C.M."/>
            <person name="Barbier G.G."/>
            <person name="Shrestha R.P."/>
            <person name="Stanke M."/>
            <person name="Brautigam A."/>
            <person name="Baker B.J."/>
            <person name="Banfield J.F."/>
            <person name="Garavito R.M."/>
            <person name="Carr K."/>
            <person name="Wilkerson C."/>
            <person name="Rensing S.A."/>
            <person name="Gagneul D."/>
            <person name="Dickenson N.E."/>
            <person name="Oesterhelt C."/>
            <person name="Lercher M.J."/>
            <person name="Weber A.P."/>
        </authorList>
    </citation>
    <scope>NUCLEOTIDE SEQUENCE [LARGE SCALE GENOMIC DNA]</scope>
    <source>
        <strain evidence="8">074W</strain>
    </source>
</reference>
<dbReference type="PANTHER" id="PTHR43712">
    <property type="entry name" value="PUTATIVE (AFU_ORTHOLOGUE AFUA_4G14580)-RELATED"/>
    <property type="match status" value="1"/>
</dbReference>
<gene>
    <name evidence="7" type="ORF">Gasu_17400</name>
</gene>
<dbReference type="OMA" id="CTEPWTW"/>
<dbReference type="RefSeq" id="XP_005707497.1">
    <property type="nucleotide sequence ID" value="XM_005707440.1"/>
</dbReference>
<dbReference type="Gene3D" id="1.10.10.10">
    <property type="entry name" value="Winged helix-like DNA-binding domain superfamily/Winged helix DNA-binding domain"/>
    <property type="match status" value="1"/>
</dbReference>
<evidence type="ECO:0000313" key="8">
    <source>
        <dbReference type="Proteomes" id="UP000030680"/>
    </source>
</evidence>
<sequence length="359" mass="40936">METSSDMASPEEYFDNFAAILDLTYGHWKTAIVRAVTSLRLLDEMDKLSSDKDGSPVMAKEIASKCGTHPEFTYRVLRAASALLLVEEHDSPARSFTVTKRGSLLLERQEGSARGVVLFEGSVEHCRCWLHLEKCLQTGNKVVRDVFEEDNYFDAFSKADSKHKEFLKVFQQGMASISEFDTRSILYSFDFSKFREICDIGSGPGVLLKLILKKYPHMKGCISDLPRVLDEAVTIEPELQDRCKKEVSDFFESVPRNYEVYMMKHILHDWNDENCIRILRNIRECAAPHATLLVLEYVLPGPSIVSPGKIFDLHMGMLHSSKERTEDEWKTLLAKAEWKYVGYQDTVSGQISVIQAQKE</sequence>
<evidence type="ECO:0000256" key="2">
    <source>
        <dbReference type="ARBA" id="ARBA00022679"/>
    </source>
</evidence>
<dbReference type="AlphaFoldDB" id="M2XLD3"/>
<dbReference type="EMBL" id="KB454495">
    <property type="protein sequence ID" value="EME30977.1"/>
    <property type="molecule type" value="Genomic_DNA"/>
</dbReference>
<dbReference type="InterPro" id="IPR001077">
    <property type="entry name" value="COMT_C"/>
</dbReference>
<dbReference type="Gene3D" id="3.40.50.150">
    <property type="entry name" value="Vaccinia Virus protein VP39"/>
    <property type="match status" value="1"/>
</dbReference>
<dbReference type="InterPro" id="IPR012967">
    <property type="entry name" value="COMT_dimerisation"/>
</dbReference>
<evidence type="ECO:0000259" key="5">
    <source>
        <dbReference type="Pfam" id="PF00891"/>
    </source>
</evidence>
<accession>M2XLD3</accession>
<dbReference type="InterPro" id="IPR036390">
    <property type="entry name" value="WH_DNA-bd_sf"/>
</dbReference>
<dbReference type="InterPro" id="IPR016461">
    <property type="entry name" value="COMT-like"/>
</dbReference>
<keyword evidence="8" id="KW-1185">Reference proteome</keyword>
<dbReference type="PIRSF" id="PIRSF005739">
    <property type="entry name" value="O-mtase"/>
    <property type="match status" value="1"/>
</dbReference>
<keyword evidence="2 7" id="KW-0808">Transferase</keyword>
<dbReference type="GeneID" id="17089667"/>
<dbReference type="GO" id="GO:0008171">
    <property type="term" value="F:O-methyltransferase activity"/>
    <property type="evidence" value="ECO:0007669"/>
    <property type="project" value="InterPro"/>
</dbReference>
<keyword evidence="1 7" id="KW-0489">Methyltransferase</keyword>
<dbReference type="eggNOG" id="KOG3178">
    <property type="taxonomic scope" value="Eukaryota"/>
</dbReference>
<dbReference type="InterPro" id="IPR036388">
    <property type="entry name" value="WH-like_DNA-bd_sf"/>
</dbReference>
<organism evidence="7 8">
    <name type="scientific">Galdieria sulphuraria</name>
    <name type="common">Red alga</name>
    <dbReference type="NCBI Taxonomy" id="130081"/>
    <lineage>
        <taxon>Eukaryota</taxon>
        <taxon>Rhodophyta</taxon>
        <taxon>Bangiophyceae</taxon>
        <taxon>Galdieriales</taxon>
        <taxon>Galdieriaceae</taxon>
        <taxon>Galdieria</taxon>
    </lineage>
</organism>
<dbReference type="Pfam" id="PF00891">
    <property type="entry name" value="Methyltransf_2"/>
    <property type="match status" value="1"/>
</dbReference>
<feature type="domain" description="O-methyltransferase dimerisation" evidence="6">
    <location>
        <begin position="22"/>
        <end position="107"/>
    </location>
</feature>
<dbReference type="PROSITE" id="PS51683">
    <property type="entry name" value="SAM_OMT_II"/>
    <property type="match status" value="1"/>
</dbReference>
<feature type="domain" description="O-methyltransferase C-terminal" evidence="5">
    <location>
        <begin position="131"/>
        <end position="337"/>
    </location>
</feature>
<dbReference type="KEGG" id="gsl:Gasu_17400"/>
<dbReference type="GO" id="GO:0046983">
    <property type="term" value="F:protein dimerization activity"/>
    <property type="evidence" value="ECO:0007669"/>
    <property type="project" value="InterPro"/>
</dbReference>
<protein>
    <submittedName>
        <fullName evidence="7">O-methyltransferase</fullName>
    </submittedName>
</protein>
<dbReference type="STRING" id="130081.M2XLD3"/>
<evidence type="ECO:0000256" key="3">
    <source>
        <dbReference type="ARBA" id="ARBA00022691"/>
    </source>
</evidence>
<feature type="active site" description="Proton acceptor" evidence="4">
    <location>
        <position position="268"/>
    </location>
</feature>
<evidence type="ECO:0000259" key="6">
    <source>
        <dbReference type="Pfam" id="PF08100"/>
    </source>
</evidence>
<name>M2XLD3_GALSU</name>
<dbReference type="SUPFAM" id="SSF53335">
    <property type="entry name" value="S-adenosyl-L-methionine-dependent methyltransferases"/>
    <property type="match status" value="1"/>
</dbReference>
<dbReference type="InterPro" id="IPR029063">
    <property type="entry name" value="SAM-dependent_MTases_sf"/>
</dbReference>
<evidence type="ECO:0000256" key="4">
    <source>
        <dbReference type="PIRSR" id="PIRSR005739-1"/>
    </source>
</evidence>
<dbReference type="Proteomes" id="UP000030680">
    <property type="component" value="Unassembled WGS sequence"/>
</dbReference>
<dbReference type="Pfam" id="PF08100">
    <property type="entry name" value="Dimerisation"/>
    <property type="match status" value="1"/>
</dbReference>
<proteinExistence type="predicted"/>
<keyword evidence="3" id="KW-0949">S-adenosyl-L-methionine</keyword>
<dbReference type="OrthoDB" id="1606438at2759"/>
<dbReference type="GO" id="GO:0032259">
    <property type="term" value="P:methylation"/>
    <property type="evidence" value="ECO:0007669"/>
    <property type="project" value="UniProtKB-KW"/>
</dbReference>
<evidence type="ECO:0000313" key="7">
    <source>
        <dbReference type="EMBL" id="EME30977.1"/>
    </source>
</evidence>
<dbReference type="PANTHER" id="PTHR43712:SF2">
    <property type="entry name" value="O-METHYLTRANSFERASE CICE"/>
    <property type="match status" value="1"/>
</dbReference>
<evidence type="ECO:0000256" key="1">
    <source>
        <dbReference type="ARBA" id="ARBA00022603"/>
    </source>
</evidence>
<dbReference type="Gramene" id="EME30977">
    <property type="protein sequence ID" value="EME30977"/>
    <property type="gene ID" value="Gasu_17400"/>
</dbReference>